<evidence type="ECO:0000259" key="2">
    <source>
        <dbReference type="PROSITE" id="PS00028"/>
    </source>
</evidence>
<protein>
    <recommendedName>
        <fullName evidence="2">C2H2-type domain-containing protein</fullName>
    </recommendedName>
</protein>
<feature type="domain" description="C2H2-type" evidence="2">
    <location>
        <begin position="408"/>
        <end position="429"/>
    </location>
</feature>
<dbReference type="Gene3D" id="3.30.160.60">
    <property type="entry name" value="Classic Zinc Finger"/>
    <property type="match status" value="1"/>
</dbReference>
<dbReference type="OrthoDB" id="8922241at2759"/>
<organism evidence="3 4">
    <name type="scientific">Schizopora paradoxa</name>
    <dbReference type="NCBI Taxonomy" id="27342"/>
    <lineage>
        <taxon>Eukaryota</taxon>
        <taxon>Fungi</taxon>
        <taxon>Dikarya</taxon>
        <taxon>Basidiomycota</taxon>
        <taxon>Agaricomycotina</taxon>
        <taxon>Agaricomycetes</taxon>
        <taxon>Hymenochaetales</taxon>
        <taxon>Schizoporaceae</taxon>
        <taxon>Schizopora</taxon>
    </lineage>
</organism>
<dbReference type="STRING" id="27342.A0A0H2RVU3"/>
<dbReference type="EMBL" id="KQ085958">
    <property type="protein sequence ID" value="KLO13553.1"/>
    <property type="molecule type" value="Genomic_DNA"/>
</dbReference>
<feature type="region of interest" description="Disordered" evidence="1">
    <location>
        <begin position="327"/>
        <end position="399"/>
    </location>
</feature>
<dbReference type="AlphaFoldDB" id="A0A0H2RVU3"/>
<dbReference type="SUPFAM" id="SSF57667">
    <property type="entry name" value="beta-beta-alpha zinc fingers"/>
    <property type="match status" value="1"/>
</dbReference>
<dbReference type="Proteomes" id="UP000053477">
    <property type="component" value="Unassembled WGS sequence"/>
</dbReference>
<dbReference type="PROSITE" id="PS00028">
    <property type="entry name" value="ZINC_FINGER_C2H2_1"/>
    <property type="match status" value="1"/>
</dbReference>
<proteinExistence type="predicted"/>
<dbReference type="InterPro" id="IPR013087">
    <property type="entry name" value="Znf_C2H2_type"/>
</dbReference>
<sequence length="499" mass="54256">MQTPANSPRRHHFPFPYYLLAQNMEAFRQGIQSDDIFWGVGSPEDLLTSSHDFNREMDAFNIYHNSPAMSSNSSISSYSPHTPSPALLPDLPLPLVMNNDDFIQIFQNSPNINSIPVLYSESSHSAVGLQGVTVTEKKSPQQFCSSELAHALEERPKSTAGSHNESPRPQAVVNTFPSAPPSTAPSPCISTSLLARSDYFENTQQYCASSHAGSTQLPSSTTSDWGHVGIRALPFVPDSSTETFNFAAAASADVFETTSTALNPRVFDLGQSQVYTLAESTRAPANIPISNAAPTTSEAPMVVVSSNASYNNIYASALDLNLGTQSFKSESPAPQPLASSFAQYEEDSDSDPEWMPFSRAKPSRRTASRTASSAPRVASQSHCPKHPSKRSPPTSTPTKPCPDKTFWCFACNRGFSRAADKERHMDTYHKLQGIPCHICKGTFSRADALRRHLLKGCSGKARKRRSRAWELAAQRAAQGSANTASASVKMESIPESMQL</sequence>
<feature type="region of interest" description="Disordered" evidence="1">
    <location>
        <begin position="153"/>
        <end position="183"/>
    </location>
</feature>
<keyword evidence="4" id="KW-1185">Reference proteome</keyword>
<evidence type="ECO:0000256" key="1">
    <source>
        <dbReference type="SAM" id="MobiDB-lite"/>
    </source>
</evidence>
<gene>
    <name evidence="3" type="ORF">SCHPADRAFT_360083</name>
</gene>
<name>A0A0H2RVU3_9AGAM</name>
<dbReference type="InParanoid" id="A0A0H2RVU3"/>
<reference evidence="3 4" key="1">
    <citation type="submission" date="2015-04" db="EMBL/GenBank/DDBJ databases">
        <title>Complete genome sequence of Schizopora paradoxa KUC8140, a cosmopolitan wood degrader in East Asia.</title>
        <authorList>
            <consortium name="DOE Joint Genome Institute"/>
            <person name="Min B."/>
            <person name="Park H."/>
            <person name="Jang Y."/>
            <person name="Kim J.-J."/>
            <person name="Kim K.H."/>
            <person name="Pangilinan J."/>
            <person name="Lipzen A."/>
            <person name="Riley R."/>
            <person name="Grigoriev I.V."/>
            <person name="Spatafora J.W."/>
            <person name="Choi I.-G."/>
        </authorList>
    </citation>
    <scope>NUCLEOTIDE SEQUENCE [LARGE SCALE GENOMIC DNA]</scope>
    <source>
        <strain evidence="3 4">KUC8140</strain>
    </source>
</reference>
<dbReference type="InterPro" id="IPR036236">
    <property type="entry name" value="Znf_C2H2_sf"/>
</dbReference>
<feature type="region of interest" description="Disordered" evidence="1">
    <location>
        <begin position="480"/>
        <end position="499"/>
    </location>
</feature>
<evidence type="ECO:0000313" key="3">
    <source>
        <dbReference type="EMBL" id="KLO13553.1"/>
    </source>
</evidence>
<evidence type="ECO:0000313" key="4">
    <source>
        <dbReference type="Proteomes" id="UP000053477"/>
    </source>
</evidence>
<accession>A0A0H2RVU3</accession>
<feature type="compositionally biased region" description="Low complexity" evidence="1">
    <location>
        <begin position="368"/>
        <end position="379"/>
    </location>
</feature>